<protein>
    <submittedName>
        <fullName evidence="1">Rod shape-determining protein MreC</fullName>
    </submittedName>
</protein>
<evidence type="ECO:0000313" key="2">
    <source>
        <dbReference type="Proteomes" id="UP000275925"/>
    </source>
</evidence>
<sequence>MRRMRRGYFFFFKLLLALALLGFLLKAITFLPSKILPSFLADGVVFLQSAERGVENWFADFAETLRLTASKRERERRYEILYRQRSAETVMAQALVHENNRLRAALYFQRGYAGGLIPAEVVGRSADHWHRFVT</sequence>
<organism evidence="1 2">
    <name type="scientific">Candidatus Termititenax persephonae</name>
    <dbReference type="NCBI Taxonomy" id="2218525"/>
    <lineage>
        <taxon>Bacteria</taxon>
        <taxon>Bacillati</taxon>
        <taxon>Candidatus Margulisiibacteriota</taxon>
        <taxon>Candidatus Termititenacia</taxon>
        <taxon>Candidatus Termititenacales</taxon>
        <taxon>Candidatus Termititenacaceae</taxon>
        <taxon>Candidatus Termititenax</taxon>
    </lineage>
</organism>
<reference evidence="1 2" key="1">
    <citation type="journal article" date="2019" name="ISME J.">
        <title>Genome analyses of uncultured TG2/ZB3 bacteria in 'Margulisbacteria' specifically attached to ectosymbiotic spirochetes of protists in the termite gut.</title>
        <authorList>
            <person name="Utami Y.D."/>
            <person name="Kuwahara H."/>
            <person name="Igai K."/>
            <person name="Murakami T."/>
            <person name="Sugaya K."/>
            <person name="Morikawa T."/>
            <person name="Nagura Y."/>
            <person name="Yuki M."/>
            <person name="Deevong P."/>
            <person name="Inoue T."/>
            <person name="Kihara K."/>
            <person name="Lo N."/>
            <person name="Yamada A."/>
            <person name="Ohkuma M."/>
            <person name="Hongoh Y."/>
        </authorList>
    </citation>
    <scope>NUCLEOTIDE SEQUENCE [LARGE SCALE GENOMIC DNA]</scope>
    <source>
        <strain evidence="1">NkOx7-02</strain>
    </source>
</reference>
<keyword evidence="2" id="KW-1185">Reference proteome</keyword>
<proteinExistence type="predicted"/>
<dbReference type="AlphaFoldDB" id="A0A388TGM7"/>
<dbReference type="EMBL" id="BGZO01000021">
    <property type="protein sequence ID" value="GBR76276.1"/>
    <property type="molecule type" value="Genomic_DNA"/>
</dbReference>
<accession>A0A388TGM7</accession>
<feature type="non-terminal residue" evidence="1">
    <location>
        <position position="134"/>
    </location>
</feature>
<comment type="caution">
    <text evidence="1">The sequence shown here is derived from an EMBL/GenBank/DDBJ whole genome shotgun (WGS) entry which is preliminary data.</text>
</comment>
<evidence type="ECO:0000313" key="1">
    <source>
        <dbReference type="EMBL" id="GBR76276.1"/>
    </source>
</evidence>
<dbReference type="Proteomes" id="UP000275925">
    <property type="component" value="Unassembled WGS sequence"/>
</dbReference>
<name>A0A388TGM7_9BACT</name>
<gene>
    <name evidence="1" type="primary">mreC</name>
    <name evidence="1" type="ORF">NO2_0848</name>
</gene>